<gene>
    <name evidence="1" type="ORF">AFUS01_LOCUS3345</name>
</gene>
<evidence type="ECO:0000313" key="1">
    <source>
        <dbReference type="EMBL" id="CAG7688305.1"/>
    </source>
</evidence>
<reference evidence="1" key="1">
    <citation type="submission" date="2021-06" db="EMBL/GenBank/DDBJ databases">
        <authorList>
            <person name="Hodson N. C."/>
            <person name="Mongue J. A."/>
            <person name="Jaron S. K."/>
        </authorList>
    </citation>
    <scope>NUCLEOTIDE SEQUENCE</scope>
</reference>
<evidence type="ECO:0000313" key="2">
    <source>
        <dbReference type="Proteomes" id="UP000708208"/>
    </source>
</evidence>
<sequence>MLRLGHFRGSSFARRAYGSNSTALKEEIDKFRNVANTWWDVNG</sequence>
<name>A0A8J2JSA8_9HEXA</name>
<accession>A0A8J2JSA8</accession>
<keyword evidence="2" id="KW-1185">Reference proteome</keyword>
<dbReference type="Proteomes" id="UP000708208">
    <property type="component" value="Unassembled WGS sequence"/>
</dbReference>
<feature type="non-terminal residue" evidence="1">
    <location>
        <position position="43"/>
    </location>
</feature>
<organism evidence="1 2">
    <name type="scientific">Allacma fusca</name>
    <dbReference type="NCBI Taxonomy" id="39272"/>
    <lineage>
        <taxon>Eukaryota</taxon>
        <taxon>Metazoa</taxon>
        <taxon>Ecdysozoa</taxon>
        <taxon>Arthropoda</taxon>
        <taxon>Hexapoda</taxon>
        <taxon>Collembola</taxon>
        <taxon>Symphypleona</taxon>
        <taxon>Sminthuridae</taxon>
        <taxon>Allacma</taxon>
    </lineage>
</organism>
<comment type="caution">
    <text evidence="1">The sequence shown here is derived from an EMBL/GenBank/DDBJ whole genome shotgun (WGS) entry which is preliminary data.</text>
</comment>
<proteinExistence type="predicted"/>
<protein>
    <submittedName>
        <fullName evidence="1">Uncharacterized protein</fullName>
    </submittedName>
</protein>
<dbReference type="EMBL" id="CAJVCH010020078">
    <property type="protein sequence ID" value="CAG7688305.1"/>
    <property type="molecule type" value="Genomic_DNA"/>
</dbReference>
<dbReference type="AlphaFoldDB" id="A0A8J2JSA8"/>